<evidence type="ECO:0000256" key="2">
    <source>
        <dbReference type="ARBA" id="ARBA00009151"/>
    </source>
</evidence>
<reference evidence="17" key="1">
    <citation type="submission" date="2016-11" db="UniProtKB">
        <authorList>
            <consortium name="WormBaseParasite"/>
        </authorList>
    </citation>
    <scope>IDENTIFICATION</scope>
</reference>
<dbReference type="WBParaSite" id="maker-uti_cns_0001809-snap-gene-0.9-mRNA-1">
    <property type="protein sequence ID" value="maker-uti_cns_0001809-snap-gene-0.9-mRNA-1"/>
    <property type="gene ID" value="maker-uti_cns_0001809-snap-gene-0.9"/>
</dbReference>
<dbReference type="AlphaFoldDB" id="A0A1I8GFN0"/>
<evidence type="ECO:0000313" key="17">
    <source>
        <dbReference type="WBParaSite" id="maker-uti_cns_0001809-snap-gene-0.9-mRNA-1"/>
    </source>
</evidence>
<evidence type="ECO:0000256" key="7">
    <source>
        <dbReference type="ARBA" id="ARBA00022989"/>
    </source>
</evidence>
<evidence type="ECO:0000256" key="15">
    <source>
        <dbReference type="SAM" id="MobiDB-lite"/>
    </source>
</evidence>
<dbReference type="GO" id="GO:0009986">
    <property type="term" value="C:cell surface"/>
    <property type="evidence" value="ECO:0007669"/>
    <property type="project" value="TreeGrafter"/>
</dbReference>
<sequence>NASDWNLQTINCTFISVEYNDPYSLRLNDSHPVIVFRGPRRVKEKETVFLHFVTHSHSQDFYTMSFLLMHNFSEFSALPDQLRLDRIARAHAQESLHAASAGLRLWGKISMTQLHLEDGEGPARTILDMESSLAASYFIENTPEAPSKSDNATDGRRRRRRRRMKRTQAGPMRPTADTRLKKQFFLFFEWKSGILAESHVVRTQSVWSVGASLCGVLLTLHKGYSLAAGNVRRLKRTRDRRQRSQQHRQ</sequence>
<comment type="similarity">
    <text evidence="2">Belongs to the proton-activated chloride channel family.</text>
</comment>
<evidence type="ECO:0000256" key="4">
    <source>
        <dbReference type="ARBA" id="ARBA00022448"/>
    </source>
</evidence>
<keyword evidence="16" id="KW-1185">Reference proteome</keyword>
<dbReference type="GO" id="GO:0005886">
    <property type="term" value="C:plasma membrane"/>
    <property type="evidence" value="ECO:0007669"/>
    <property type="project" value="UniProtKB-SubCell"/>
</dbReference>
<dbReference type="Proteomes" id="UP000095280">
    <property type="component" value="Unplaced"/>
</dbReference>
<keyword evidence="5" id="KW-1003">Cell membrane</keyword>
<evidence type="ECO:0000256" key="3">
    <source>
        <dbReference type="ARBA" id="ARBA00013993"/>
    </source>
</evidence>
<evidence type="ECO:0000256" key="9">
    <source>
        <dbReference type="ARBA" id="ARBA00023136"/>
    </source>
</evidence>
<evidence type="ECO:0000256" key="13">
    <source>
        <dbReference type="ARBA" id="ARBA00024167"/>
    </source>
</evidence>
<keyword evidence="6" id="KW-0812">Transmembrane</keyword>
<comment type="subcellular location">
    <subcellularLocation>
        <location evidence="1">Cell membrane</location>
        <topology evidence="1">Multi-pass membrane protein</topology>
    </subcellularLocation>
</comment>
<evidence type="ECO:0000256" key="6">
    <source>
        <dbReference type="ARBA" id="ARBA00022692"/>
    </source>
</evidence>
<dbReference type="GO" id="GO:0005254">
    <property type="term" value="F:chloride channel activity"/>
    <property type="evidence" value="ECO:0007669"/>
    <property type="project" value="UniProtKB-KW"/>
</dbReference>
<keyword evidence="7" id="KW-1133">Transmembrane helix</keyword>
<keyword evidence="12" id="KW-0407">Ion channel</keyword>
<proteinExistence type="inferred from homology"/>
<protein>
    <recommendedName>
        <fullName evidence="3">Proton-activated chloride channel</fullName>
    </recommendedName>
    <alternativeName>
        <fullName evidence="14">Transmembrane protein 206</fullName>
    </alternativeName>
</protein>
<evidence type="ECO:0000256" key="8">
    <source>
        <dbReference type="ARBA" id="ARBA00023065"/>
    </source>
</evidence>
<evidence type="ECO:0000256" key="11">
    <source>
        <dbReference type="ARBA" id="ARBA00023214"/>
    </source>
</evidence>
<keyword evidence="9" id="KW-0472">Membrane</keyword>
<evidence type="ECO:0000256" key="12">
    <source>
        <dbReference type="ARBA" id="ARBA00023303"/>
    </source>
</evidence>
<accession>A0A1I8GFN0</accession>
<evidence type="ECO:0000256" key="10">
    <source>
        <dbReference type="ARBA" id="ARBA00023173"/>
    </source>
</evidence>
<keyword evidence="4" id="KW-0813">Transport</keyword>
<evidence type="ECO:0000313" key="16">
    <source>
        <dbReference type="Proteomes" id="UP000095280"/>
    </source>
</evidence>
<comment type="catalytic activity">
    <reaction evidence="13">
        <text>chloride(in) = chloride(out)</text>
        <dbReference type="Rhea" id="RHEA:29823"/>
        <dbReference type="ChEBI" id="CHEBI:17996"/>
    </reaction>
</comment>
<name>A0A1I8GFN0_9PLAT</name>
<evidence type="ECO:0000256" key="1">
    <source>
        <dbReference type="ARBA" id="ARBA00004651"/>
    </source>
</evidence>
<keyword evidence="11" id="KW-0868">Chloride</keyword>
<evidence type="ECO:0000256" key="5">
    <source>
        <dbReference type="ARBA" id="ARBA00022475"/>
    </source>
</evidence>
<dbReference type="PANTHER" id="PTHR16087:SF0">
    <property type="entry name" value="PROTON-ACTIVATED CHLORIDE CHANNEL"/>
    <property type="match status" value="1"/>
</dbReference>
<dbReference type="Pfam" id="PF15122">
    <property type="entry name" value="TMEM206"/>
    <property type="match status" value="2"/>
</dbReference>
<keyword evidence="8" id="KW-0406">Ion transport</keyword>
<dbReference type="GO" id="GO:0034707">
    <property type="term" value="C:chloride channel complex"/>
    <property type="evidence" value="ECO:0007669"/>
    <property type="project" value="UniProtKB-KW"/>
</dbReference>
<organism evidence="16 17">
    <name type="scientific">Macrostomum lignano</name>
    <dbReference type="NCBI Taxonomy" id="282301"/>
    <lineage>
        <taxon>Eukaryota</taxon>
        <taxon>Metazoa</taxon>
        <taxon>Spiralia</taxon>
        <taxon>Lophotrochozoa</taxon>
        <taxon>Platyhelminthes</taxon>
        <taxon>Rhabditophora</taxon>
        <taxon>Macrostomorpha</taxon>
        <taxon>Macrostomida</taxon>
        <taxon>Macrostomidae</taxon>
        <taxon>Macrostomum</taxon>
    </lineage>
</organism>
<dbReference type="PANTHER" id="PTHR16087">
    <property type="entry name" value="TRANSMEMBRANE PROTEIN 206"/>
    <property type="match status" value="1"/>
</dbReference>
<evidence type="ECO:0000256" key="14">
    <source>
        <dbReference type="ARBA" id="ARBA00032817"/>
    </source>
</evidence>
<dbReference type="InterPro" id="IPR029366">
    <property type="entry name" value="TMEM206"/>
</dbReference>
<feature type="compositionally biased region" description="Basic residues" evidence="15">
    <location>
        <begin position="156"/>
        <end position="166"/>
    </location>
</feature>
<feature type="region of interest" description="Disordered" evidence="15">
    <location>
        <begin position="142"/>
        <end position="173"/>
    </location>
</feature>
<keyword evidence="10" id="KW-0869">Chloride channel</keyword>